<feature type="transmembrane region" description="Helical" evidence="1">
    <location>
        <begin position="115"/>
        <end position="136"/>
    </location>
</feature>
<feature type="transmembrane region" description="Helical" evidence="1">
    <location>
        <begin position="15"/>
        <end position="35"/>
    </location>
</feature>
<evidence type="ECO:0000313" key="2">
    <source>
        <dbReference type="EMBL" id="MEJ6348985.1"/>
    </source>
</evidence>
<feature type="transmembrane region" description="Helical" evidence="1">
    <location>
        <begin position="148"/>
        <end position="166"/>
    </location>
</feature>
<dbReference type="RefSeq" id="WP_339970499.1">
    <property type="nucleotide sequence ID" value="NZ_JAWMWG010000005.1"/>
</dbReference>
<keyword evidence="1" id="KW-0472">Membrane</keyword>
<accession>A0ABU8SHW8</accession>
<feature type="transmembrane region" description="Helical" evidence="1">
    <location>
        <begin position="41"/>
        <end position="63"/>
    </location>
</feature>
<evidence type="ECO:0000256" key="1">
    <source>
        <dbReference type="SAM" id="Phobius"/>
    </source>
</evidence>
<keyword evidence="1" id="KW-0812">Transmembrane</keyword>
<feature type="transmembrane region" description="Helical" evidence="1">
    <location>
        <begin position="178"/>
        <end position="200"/>
    </location>
</feature>
<feature type="transmembrane region" description="Helical" evidence="1">
    <location>
        <begin position="75"/>
        <end position="100"/>
    </location>
</feature>
<sequence>MKQINKFLAISRNQLWLSLFIVGVMILISAKSYYFKQDITVNMLPVFFGAIITMTSLDINFAMQLNLSKKKLTSFIMVLSILQSLMVISALMFINIIFHFKISAMYFDVFTLSDYFFLFCLLTSLYNWFTLFMLIINQTLDVTRYFKLFSLWLVEIIVVVLIASLYNSIAYQIKLNSIILDLIVGVLFILVLSFETYYLYNNLKALEGSKRIELSDSLRVNK</sequence>
<organism evidence="2 3">
    <name type="scientific">Holzapfeliella saturejae</name>
    <dbReference type="NCBI Taxonomy" id="3082953"/>
    <lineage>
        <taxon>Bacteria</taxon>
        <taxon>Bacillati</taxon>
        <taxon>Bacillota</taxon>
        <taxon>Bacilli</taxon>
        <taxon>Lactobacillales</taxon>
        <taxon>Lactobacillaceae</taxon>
        <taxon>Holzapfeliella</taxon>
    </lineage>
</organism>
<dbReference type="Proteomes" id="UP001377804">
    <property type="component" value="Unassembled WGS sequence"/>
</dbReference>
<dbReference type="EMBL" id="JAWMWG010000005">
    <property type="protein sequence ID" value="MEJ6348985.1"/>
    <property type="molecule type" value="Genomic_DNA"/>
</dbReference>
<keyword evidence="1" id="KW-1133">Transmembrane helix</keyword>
<comment type="caution">
    <text evidence="2">The sequence shown here is derived from an EMBL/GenBank/DDBJ whole genome shotgun (WGS) entry which is preliminary data.</text>
</comment>
<reference evidence="2 3" key="1">
    <citation type="submission" date="2023-10" db="EMBL/GenBank/DDBJ databases">
        <title>Holzapfeliella saturejae sp. nov. isolated from Satureja montana flowers.</title>
        <authorList>
            <person name="Alcantara C."/>
            <person name="Zuniga M."/>
            <person name="Landete J.M."/>
            <person name="Monedero V."/>
        </authorList>
    </citation>
    <scope>NUCLEOTIDE SEQUENCE [LARGE SCALE GENOMIC DNA]</scope>
    <source>
        <strain evidence="2 3">He02</strain>
    </source>
</reference>
<proteinExistence type="predicted"/>
<name>A0ABU8SHW8_9LACO</name>
<protein>
    <submittedName>
        <fullName evidence="2">Uncharacterized protein</fullName>
    </submittedName>
</protein>
<gene>
    <name evidence="2" type="ORF">R4Y45_07100</name>
</gene>
<evidence type="ECO:0000313" key="3">
    <source>
        <dbReference type="Proteomes" id="UP001377804"/>
    </source>
</evidence>
<keyword evidence="3" id="KW-1185">Reference proteome</keyword>